<evidence type="ECO:0000313" key="3">
    <source>
        <dbReference type="Proteomes" id="UP001063166"/>
    </source>
</evidence>
<protein>
    <submittedName>
        <fullName evidence="2">Uncharacterized protein</fullName>
    </submittedName>
</protein>
<feature type="signal peptide" evidence="1">
    <location>
        <begin position="1"/>
        <end position="20"/>
    </location>
</feature>
<evidence type="ECO:0000256" key="1">
    <source>
        <dbReference type="SAM" id="SignalP"/>
    </source>
</evidence>
<proteinExistence type="predicted"/>
<comment type="caution">
    <text evidence="2">The sequence shown here is derived from an EMBL/GenBank/DDBJ whole genome shotgun (WGS) entry which is preliminary data.</text>
</comment>
<feature type="chain" id="PRO_5040503991" evidence="1">
    <location>
        <begin position="21"/>
        <end position="92"/>
    </location>
</feature>
<name>A0A9P3UT08_LYOSH</name>
<dbReference type="AlphaFoldDB" id="A0A9P3UT08"/>
<dbReference type="OrthoDB" id="10444726at2759"/>
<organism evidence="2 3">
    <name type="scientific">Lyophyllum shimeji</name>
    <name type="common">Hon-shimeji</name>
    <name type="synonym">Tricholoma shimeji</name>
    <dbReference type="NCBI Taxonomy" id="47721"/>
    <lineage>
        <taxon>Eukaryota</taxon>
        <taxon>Fungi</taxon>
        <taxon>Dikarya</taxon>
        <taxon>Basidiomycota</taxon>
        <taxon>Agaricomycotina</taxon>
        <taxon>Agaricomycetes</taxon>
        <taxon>Agaricomycetidae</taxon>
        <taxon>Agaricales</taxon>
        <taxon>Tricholomatineae</taxon>
        <taxon>Lyophyllaceae</taxon>
        <taxon>Lyophyllum</taxon>
    </lineage>
</organism>
<dbReference type="Proteomes" id="UP001063166">
    <property type="component" value="Unassembled WGS sequence"/>
</dbReference>
<sequence>MKFSIFAAAALVGLVAPVMSMPVVDGDALIARDASTDQAEATPATPAAPEGAQPFCHPWEWWCHNEPPRCKPWEWWCHNRPPRCKPWEWWCH</sequence>
<dbReference type="EMBL" id="BRPK01000016">
    <property type="protein sequence ID" value="GLB44153.1"/>
    <property type="molecule type" value="Genomic_DNA"/>
</dbReference>
<reference evidence="2" key="1">
    <citation type="submission" date="2022-07" db="EMBL/GenBank/DDBJ databases">
        <title>The genome of Lyophyllum shimeji provides insight into the initial evolution of ectomycorrhizal fungal genome.</title>
        <authorList>
            <person name="Kobayashi Y."/>
            <person name="Shibata T."/>
            <person name="Hirakawa H."/>
            <person name="Shigenobu S."/>
            <person name="Nishiyama T."/>
            <person name="Yamada A."/>
            <person name="Hasebe M."/>
            <person name="Kawaguchi M."/>
        </authorList>
    </citation>
    <scope>NUCLEOTIDE SEQUENCE</scope>
    <source>
        <strain evidence="2">AT787</strain>
    </source>
</reference>
<accession>A0A9P3UT08</accession>
<gene>
    <name evidence="2" type="ORF">LshimejAT787_1600830</name>
</gene>
<keyword evidence="1" id="KW-0732">Signal</keyword>
<keyword evidence="3" id="KW-1185">Reference proteome</keyword>
<evidence type="ECO:0000313" key="2">
    <source>
        <dbReference type="EMBL" id="GLB44153.1"/>
    </source>
</evidence>